<dbReference type="Pfam" id="PF01757">
    <property type="entry name" value="Acyl_transf_3"/>
    <property type="match status" value="1"/>
</dbReference>
<dbReference type="AlphaFoldDB" id="A0A6L5XGA7"/>
<feature type="transmembrane region" description="Helical" evidence="7">
    <location>
        <begin position="39"/>
        <end position="61"/>
    </location>
</feature>
<feature type="transmembrane region" description="Helical" evidence="7">
    <location>
        <begin position="12"/>
        <end position="33"/>
    </location>
</feature>
<gene>
    <name evidence="9" type="ORF">FYJ29_12270</name>
</gene>
<evidence type="ECO:0000256" key="7">
    <source>
        <dbReference type="SAM" id="Phobius"/>
    </source>
</evidence>
<dbReference type="Proteomes" id="UP000483362">
    <property type="component" value="Unassembled WGS sequence"/>
</dbReference>
<feature type="domain" description="Acyltransferase 3" evidence="8">
    <location>
        <begin position="5"/>
        <end position="312"/>
    </location>
</feature>
<evidence type="ECO:0000256" key="4">
    <source>
        <dbReference type="ARBA" id="ARBA00022692"/>
    </source>
</evidence>
<evidence type="ECO:0000256" key="5">
    <source>
        <dbReference type="ARBA" id="ARBA00022989"/>
    </source>
</evidence>
<evidence type="ECO:0000256" key="1">
    <source>
        <dbReference type="ARBA" id="ARBA00004651"/>
    </source>
</evidence>
<keyword evidence="6 7" id="KW-0472">Membrane</keyword>
<reference evidence="9 10" key="1">
    <citation type="submission" date="2019-08" db="EMBL/GenBank/DDBJ databases">
        <title>In-depth cultivation of the pig gut microbiome towards novel bacterial diversity and tailored functional studies.</title>
        <authorList>
            <person name="Wylensek D."/>
            <person name="Hitch T.C.A."/>
            <person name="Clavel T."/>
        </authorList>
    </citation>
    <scope>NUCLEOTIDE SEQUENCE [LARGE SCALE GENOMIC DNA]</scope>
    <source>
        <strain evidence="9 10">Oil-RF-744-WCA-WT-10</strain>
    </source>
</reference>
<comment type="subcellular location">
    <subcellularLocation>
        <location evidence="1">Cell membrane</location>
        <topology evidence="1">Multi-pass membrane protein</topology>
    </subcellularLocation>
</comment>
<feature type="transmembrane region" description="Helical" evidence="7">
    <location>
        <begin position="118"/>
        <end position="137"/>
    </location>
</feature>
<dbReference type="GO" id="GO:0016413">
    <property type="term" value="F:O-acetyltransferase activity"/>
    <property type="evidence" value="ECO:0007669"/>
    <property type="project" value="TreeGrafter"/>
</dbReference>
<evidence type="ECO:0000259" key="8">
    <source>
        <dbReference type="Pfam" id="PF01757"/>
    </source>
</evidence>
<comment type="caution">
    <text evidence="9">The sequence shown here is derived from an EMBL/GenBank/DDBJ whole genome shotgun (WGS) entry which is preliminary data.</text>
</comment>
<dbReference type="PANTHER" id="PTHR40074:SF2">
    <property type="entry name" value="O-ACETYLTRANSFERASE WECH"/>
    <property type="match status" value="1"/>
</dbReference>
<evidence type="ECO:0000256" key="3">
    <source>
        <dbReference type="ARBA" id="ARBA00022475"/>
    </source>
</evidence>
<keyword evidence="5 7" id="KW-1133">Transmembrane helix</keyword>
<keyword evidence="9" id="KW-0012">Acyltransferase</keyword>
<proteinExistence type="inferred from homology"/>
<feature type="transmembrane region" description="Helical" evidence="7">
    <location>
        <begin position="73"/>
        <end position="92"/>
    </location>
</feature>
<keyword evidence="9" id="KW-0808">Transferase</keyword>
<dbReference type="RefSeq" id="WP_154328402.1">
    <property type="nucleotide sequence ID" value="NZ_CP045696.1"/>
</dbReference>
<feature type="transmembrane region" description="Helical" evidence="7">
    <location>
        <begin position="258"/>
        <end position="276"/>
    </location>
</feature>
<evidence type="ECO:0000313" key="10">
    <source>
        <dbReference type="Proteomes" id="UP000483362"/>
    </source>
</evidence>
<evidence type="ECO:0000313" key="9">
    <source>
        <dbReference type="EMBL" id="MSS18523.1"/>
    </source>
</evidence>
<comment type="similarity">
    <text evidence="2">Belongs to the acyltransferase 3 family.</text>
</comment>
<dbReference type="PANTHER" id="PTHR40074">
    <property type="entry name" value="O-ACETYLTRANSFERASE WECH"/>
    <property type="match status" value="1"/>
</dbReference>
<feature type="transmembrane region" description="Helical" evidence="7">
    <location>
        <begin position="149"/>
        <end position="168"/>
    </location>
</feature>
<protein>
    <submittedName>
        <fullName evidence="9">Acyltransferase</fullName>
    </submittedName>
</protein>
<keyword evidence="10" id="KW-1185">Reference proteome</keyword>
<feature type="transmembrane region" description="Helical" evidence="7">
    <location>
        <begin position="228"/>
        <end position="246"/>
    </location>
</feature>
<keyword evidence="4 7" id="KW-0812">Transmembrane</keyword>
<evidence type="ECO:0000256" key="6">
    <source>
        <dbReference type="ARBA" id="ARBA00023136"/>
    </source>
</evidence>
<dbReference type="EMBL" id="VULT01000023">
    <property type="protein sequence ID" value="MSS18523.1"/>
    <property type="molecule type" value="Genomic_DNA"/>
</dbReference>
<dbReference type="InterPro" id="IPR002656">
    <property type="entry name" value="Acyl_transf_3_dom"/>
</dbReference>
<evidence type="ECO:0000256" key="2">
    <source>
        <dbReference type="ARBA" id="ARBA00007400"/>
    </source>
</evidence>
<keyword evidence="3" id="KW-1003">Cell membrane</keyword>
<dbReference type="GO" id="GO:0005886">
    <property type="term" value="C:plasma membrane"/>
    <property type="evidence" value="ECO:0007669"/>
    <property type="project" value="UniProtKB-SubCell"/>
</dbReference>
<feature type="transmembrane region" description="Helical" evidence="7">
    <location>
        <begin position="199"/>
        <end position="216"/>
    </location>
</feature>
<sequence length="326" mass="37480">MTRDISLDIIRVIAICMIVFMHSPMPGSAPGFILSGLSYITAAGIGLFFMVSGALLLNTSLKQKDFLKRRFSKIIWPTLFWTFFYLAVKWISNGTTIVELARTICTIPFAPQGHGVLWFMYTLAGLYMLTPILSAWLKTASKREIEFYLALWAISLVYPYLRLVLNFEDNNTNILYYFTGYVGYFLLGYYINNHYRFKAWHLAVAAIIAIGVPIVFLKCNIKCDFYEVLWYLSLPVAMMSFSWFVIIQRIKVKKEPSLLISASRLSFGIYLIHIFVMRDGIWNLSAIQQLQSIIQISTIAISTFILSWLICWCISKLPFSKYIIGI</sequence>
<accession>A0A6L5XGA7</accession>
<organism evidence="9 10">
    <name type="scientific">Sodaliphilus pleomorphus</name>
    <dbReference type="NCBI Taxonomy" id="2606626"/>
    <lineage>
        <taxon>Bacteria</taxon>
        <taxon>Pseudomonadati</taxon>
        <taxon>Bacteroidota</taxon>
        <taxon>Bacteroidia</taxon>
        <taxon>Bacteroidales</taxon>
        <taxon>Muribaculaceae</taxon>
        <taxon>Sodaliphilus</taxon>
    </lineage>
</organism>
<feature type="transmembrane region" description="Helical" evidence="7">
    <location>
        <begin position="296"/>
        <end position="314"/>
    </location>
</feature>
<name>A0A6L5XGA7_9BACT</name>
<feature type="transmembrane region" description="Helical" evidence="7">
    <location>
        <begin position="174"/>
        <end position="192"/>
    </location>
</feature>
<dbReference type="GO" id="GO:0009246">
    <property type="term" value="P:enterobacterial common antigen biosynthetic process"/>
    <property type="evidence" value="ECO:0007669"/>
    <property type="project" value="TreeGrafter"/>
</dbReference>